<accession>A0ABS9RV76</accession>
<evidence type="ECO:0000259" key="3">
    <source>
        <dbReference type="PROSITE" id="PS50893"/>
    </source>
</evidence>
<dbReference type="RefSeq" id="WP_240568395.1">
    <property type="nucleotide sequence ID" value="NZ_JAKVPY010000012.1"/>
</dbReference>
<sequence length="211" mass="23603">MSVNDSSVTGLLRLARLGVGELEGVDLAVEPGEILCLSGASGSGKSRLLRAVADLEPHRGEVWLGELAQSAVPGHRWRRRVMLVPAESHWWADRVGEHLAEPDVRDLEALGFDREVLEWQVSRLSSGEKQRLALLRALCCEPSALLLDEPTANLDDATSRRVETWLVERVHERGWPVIWVAHDRAQIGRVAKRHLRILDGRLVEEEQAAWT</sequence>
<reference evidence="4 5" key="1">
    <citation type="submission" date="2022-02" db="EMBL/GenBank/DDBJ databases">
        <title>Halomonas fukangensis sp. nov., a halophilic bacterium isolated from a bulk soil of Kalidium foliatum at Fukang.</title>
        <authorList>
            <person name="Huang Y."/>
        </authorList>
    </citation>
    <scope>NUCLEOTIDE SEQUENCE [LARGE SCALE GENOMIC DNA]</scope>
    <source>
        <strain evidence="4 5">EGI 63088</strain>
    </source>
</reference>
<dbReference type="EMBL" id="JAKVPY010000012">
    <property type="protein sequence ID" value="MCH4563739.1"/>
    <property type="molecule type" value="Genomic_DNA"/>
</dbReference>
<dbReference type="PROSITE" id="PS00211">
    <property type="entry name" value="ABC_TRANSPORTER_1"/>
    <property type="match status" value="1"/>
</dbReference>
<keyword evidence="5" id="KW-1185">Reference proteome</keyword>
<dbReference type="InterPro" id="IPR003593">
    <property type="entry name" value="AAA+_ATPase"/>
</dbReference>
<dbReference type="GO" id="GO:0005524">
    <property type="term" value="F:ATP binding"/>
    <property type="evidence" value="ECO:0007669"/>
    <property type="project" value="UniProtKB-KW"/>
</dbReference>
<protein>
    <submittedName>
        <fullName evidence="4">ATP-binding cassette domain-containing protein</fullName>
    </submittedName>
</protein>
<dbReference type="SMART" id="SM00382">
    <property type="entry name" value="AAA"/>
    <property type="match status" value="1"/>
</dbReference>
<name>A0ABS9RV76_9GAMM</name>
<evidence type="ECO:0000256" key="1">
    <source>
        <dbReference type="ARBA" id="ARBA00022741"/>
    </source>
</evidence>
<dbReference type="PROSITE" id="PS50893">
    <property type="entry name" value="ABC_TRANSPORTER_2"/>
    <property type="match status" value="1"/>
</dbReference>
<evidence type="ECO:0000313" key="5">
    <source>
        <dbReference type="Proteomes" id="UP001202117"/>
    </source>
</evidence>
<dbReference type="PANTHER" id="PTHR43119:SF1">
    <property type="entry name" value="ABC TRANSPORTER DOMAIN-CONTAINING PROTEIN"/>
    <property type="match status" value="1"/>
</dbReference>
<comment type="caution">
    <text evidence="4">The sequence shown here is derived from an EMBL/GenBank/DDBJ whole genome shotgun (WGS) entry which is preliminary data.</text>
</comment>
<dbReference type="InterPro" id="IPR017871">
    <property type="entry name" value="ABC_transporter-like_CS"/>
</dbReference>
<dbReference type="Pfam" id="PF00005">
    <property type="entry name" value="ABC_tran"/>
    <property type="match status" value="1"/>
</dbReference>
<evidence type="ECO:0000256" key="2">
    <source>
        <dbReference type="ARBA" id="ARBA00022840"/>
    </source>
</evidence>
<dbReference type="InterPro" id="IPR027417">
    <property type="entry name" value="P-loop_NTPase"/>
</dbReference>
<dbReference type="PANTHER" id="PTHR43119">
    <property type="entry name" value="ABC TRANSPORT PROTEIN ATP-BINDING COMPONENT-RELATED"/>
    <property type="match status" value="1"/>
</dbReference>
<dbReference type="InterPro" id="IPR003439">
    <property type="entry name" value="ABC_transporter-like_ATP-bd"/>
</dbReference>
<feature type="domain" description="ABC transporter" evidence="3">
    <location>
        <begin position="3"/>
        <end position="211"/>
    </location>
</feature>
<dbReference type="Proteomes" id="UP001202117">
    <property type="component" value="Unassembled WGS sequence"/>
</dbReference>
<evidence type="ECO:0000313" key="4">
    <source>
        <dbReference type="EMBL" id="MCH4563739.1"/>
    </source>
</evidence>
<dbReference type="SUPFAM" id="SSF52540">
    <property type="entry name" value="P-loop containing nucleoside triphosphate hydrolases"/>
    <property type="match status" value="1"/>
</dbReference>
<gene>
    <name evidence="4" type="ORF">MKP05_11420</name>
</gene>
<keyword evidence="1" id="KW-0547">Nucleotide-binding</keyword>
<keyword evidence="2 4" id="KW-0067">ATP-binding</keyword>
<dbReference type="Gene3D" id="3.40.50.300">
    <property type="entry name" value="P-loop containing nucleotide triphosphate hydrolases"/>
    <property type="match status" value="1"/>
</dbReference>
<proteinExistence type="predicted"/>
<organism evidence="4 5">
    <name type="scientific">Halomonas flagellata</name>
    <dbReference type="NCBI Taxonomy" id="2920385"/>
    <lineage>
        <taxon>Bacteria</taxon>
        <taxon>Pseudomonadati</taxon>
        <taxon>Pseudomonadota</taxon>
        <taxon>Gammaproteobacteria</taxon>
        <taxon>Oceanospirillales</taxon>
        <taxon>Halomonadaceae</taxon>
        <taxon>Halomonas</taxon>
    </lineage>
</organism>